<protein>
    <submittedName>
        <fullName evidence="1">Uncharacterized protein</fullName>
    </submittedName>
</protein>
<dbReference type="AlphaFoldDB" id="A0A4S8MBW2"/>
<dbReference type="Proteomes" id="UP000297245">
    <property type="component" value="Unassembled WGS sequence"/>
</dbReference>
<gene>
    <name evidence="1" type="ORF">K435DRAFT_476361</name>
</gene>
<organism evidence="1 2">
    <name type="scientific">Dendrothele bispora (strain CBS 962.96)</name>
    <dbReference type="NCBI Taxonomy" id="1314807"/>
    <lineage>
        <taxon>Eukaryota</taxon>
        <taxon>Fungi</taxon>
        <taxon>Dikarya</taxon>
        <taxon>Basidiomycota</taxon>
        <taxon>Agaricomycotina</taxon>
        <taxon>Agaricomycetes</taxon>
        <taxon>Agaricomycetidae</taxon>
        <taxon>Agaricales</taxon>
        <taxon>Agaricales incertae sedis</taxon>
        <taxon>Dendrothele</taxon>
    </lineage>
</organism>
<keyword evidence="2" id="KW-1185">Reference proteome</keyword>
<evidence type="ECO:0000313" key="2">
    <source>
        <dbReference type="Proteomes" id="UP000297245"/>
    </source>
</evidence>
<proteinExistence type="predicted"/>
<sequence>MSENAKQIKEILGELPEKPSSFDLSLRYVAQCLELHVARRLTGYLRTLNKKEEQALQRETENLYQTWDLGRIHPDLEAIRERLKPAALVTVQPQIKDLSPLTCRVGFLKGLEELLRTHSPRLREEDYIWTFDIVNLTTPWELIERTWQDAAIQEKTLRKPVDQLYTTIFGDHTFMEYCTIPVSAKSRIDKGPGVYFIADQYKTHSFIIEQTEQFLFDHRELLNLLRWRWNAKPPSESGLVEIPLLAQEFKTINSREAANQCAADLITGATINELLDIQFPCYGLVVTLEECSLYAARAQLQMVHSSMPCKRLTSGERSRSCLTT</sequence>
<reference evidence="1 2" key="1">
    <citation type="journal article" date="2019" name="Nat. Ecol. Evol.">
        <title>Megaphylogeny resolves global patterns of mushroom evolution.</title>
        <authorList>
            <person name="Varga T."/>
            <person name="Krizsan K."/>
            <person name="Foldi C."/>
            <person name="Dima B."/>
            <person name="Sanchez-Garcia M."/>
            <person name="Sanchez-Ramirez S."/>
            <person name="Szollosi G.J."/>
            <person name="Szarkandi J.G."/>
            <person name="Papp V."/>
            <person name="Albert L."/>
            <person name="Andreopoulos W."/>
            <person name="Angelini C."/>
            <person name="Antonin V."/>
            <person name="Barry K.W."/>
            <person name="Bougher N.L."/>
            <person name="Buchanan P."/>
            <person name="Buyck B."/>
            <person name="Bense V."/>
            <person name="Catcheside P."/>
            <person name="Chovatia M."/>
            <person name="Cooper J."/>
            <person name="Damon W."/>
            <person name="Desjardin D."/>
            <person name="Finy P."/>
            <person name="Geml J."/>
            <person name="Haridas S."/>
            <person name="Hughes K."/>
            <person name="Justo A."/>
            <person name="Karasinski D."/>
            <person name="Kautmanova I."/>
            <person name="Kiss B."/>
            <person name="Kocsube S."/>
            <person name="Kotiranta H."/>
            <person name="LaButti K.M."/>
            <person name="Lechner B.E."/>
            <person name="Liimatainen K."/>
            <person name="Lipzen A."/>
            <person name="Lukacs Z."/>
            <person name="Mihaltcheva S."/>
            <person name="Morgado L.N."/>
            <person name="Niskanen T."/>
            <person name="Noordeloos M.E."/>
            <person name="Ohm R.A."/>
            <person name="Ortiz-Santana B."/>
            <person name="Ovrebo C."/>
            <person name="Racz N."/>
            <person name="Riley R."/>
            <person name="Savchenko A."/>
            <person name="Shiryaev A."/>
            <person name="Soop K."/>
            <person name="Spirin V."/>
            <person name="Szebenyi C."/>
            <person name="Tomsovsky M."/>
            <person name="Tulloss R.E."/>
            <person name="Uehling J."/>
            <person name="Grigoriev I.V."/>
            <person name="Vagvolgyi C."/>
            <person name="Papp T."/>
            <person name="Martin F.M."/>
            <person name="Miettinen O."/>
            <person name="Hibbett D.S."/>
            <person name="Nagy L.G."/>
        </authorList>
    </citation>
    <scope>NUCLEOTIDE SEQUENCE [LARGE SCALE GENOMIC DNA]</scope>
    <source>
        <strain evidence="1 2">CBS 962.96</strain>
    </source>
</reference>
<name>A0A4S8MBW2_DENBC</name>
<evidence type="ECO:0000313" key="1">
    <source>
        <dbReference type="EMBL" id="THU99800.1"/>
    </source>
</evidence>
<accession>A0A4S8MBW2</accession>
<dbReference type="EMBL" id="ML179113">
    <property type="protein sequence ID" value="THU99800.1"/>
    <property type="molecule type" value="Genomic_DNA"/>
</dbReference>